<name>A0A158CN39_9BURK</name>
<gene>
    <name evidence="2" type="ORF">AWB80_05538</name>
</gene>
<feature type="domain" description="NmrA-like" evidence="1">
    <location>
        <begin position="3"/>
        <end position="243"/>
    </location>
</feature>
<evidence type="ECO:0000313" key="3">
    <source>
        <dbReference type="Proteomes" id="UP000054911"/>
    </source>
</evidence>
<dbReference type="Pfam" id="PF05368">
    <property type="entry name" value="NmrA"/>
    <property type="match status" value="1"/>
</dbReference>
<dbReference type="RefSeq" id="WP_061177886.1">
    <property type="nucleotide sequence ID" value="NZ_FCOE02000023.1"/>
</dbReference>
<dbReference type="Gene3D" id="3.40.50.720">
    <property type="entry name" value="NAD(P)-binding Rossmann-like Domain"/>
    <property type="match status" value="1"/>
</dbReference>
<dbReference type="InterPro" id="IPR008030">
    <property type="entry name" value="NmrA-like"/>
</dbReference>
<accession>A0A158CN39</accession>
<proteinExistence type="predicted"/>
<reference evidence="2" key="1">
    <citation type="submission" date="2016-01" db="EMBL/GenBank/DDBJ databases">
        <authorList>
            <person name="Peeters C."/>
        </authorList>
    </citation>
    <scope>NUCLEOTIDE SEQUENCE [LARGE SCALE GENOMIC DNA]</scope>
    <source>
        <strain evidence="2">LMG 29323</strain>
    </source>
</reference>
<sequence length="293" mass="31745">MYVITGITGQVGGALANALLEAGKPVRAVVRDEKKGVAWSARGCDVALANMTDIGSLADAFEGAEAVFILPPPEFDPAPDFPEAREVIDAIIAALARAKPRKIVCLSTIGAQAAQTNLLTQRTLLEDALRRQSIPVTFLRPGWFMENCAWDVDAARGEGVVQSFLQPLDRAIPMVATDDIGGVAARLMQEDWTEMRVVELEGPGRVSPNDIAAAFAEVLGKPVRVEAVPRETWQALFVSQGMKNPMPRILMLDGFNEGWIDFESRREETVKGTIALVDVIRKLVAKPQAISLT</sequence>
<dbReference type="OrthoDB" id="9777801at2"/>
<dbReference type="InterPro" id="IPR051604">
    <property type="entry name" value="Ergot_Alk_Oxidoreductase"/>
</dbReference>
<comment type="caution">
    <text evidence="2">The sequence shown here is derived from an EMBL/GenBank/DDBJ whole genome shotgun (WGS) entry which is preliminary data.</text>
</comment>
<dbReference type="Proteomes" id="UP000054911">
    <property type="component" value="Unassembled WGS sequence"/>
</dbReference>
<evidence type="ECO:0000259" key="1">
    <source>
        <dbReference type="Pfam" id="PF05368"/>
    </source>
</evidence>
<dbReference type="SUPFAM" id="SSF51735">
    <property type="entry name" value="NAD(P)-binding Rossmann-fold domains"/>
    <property type="match status" value="1"/>
</dbReference>
<organism evidence="2 3">
    <name type="scientific">Caballeronia pedi</name>
    <dbReference type="NCBI Taxonomy" id="1777141"/>
    <lineage>
        <taxon>Bacteria</taxon>
        <taxon>Pseudomonadati</taxon>
        <taxon>Pseudomonadota</taxon>
        <taxon>Betaproteobacteria</taxon>
        <taxon>Burkholderiales</taxon>
        <taxon>Burkholderiaceae</taxon>
        <taxon>Caballeronia</taxon>
    </lineage>
</organism>
<dbReference type="InterPro" id="IPR036291">
    <property type="entry name" value="NAD(P)-bd_dom_sf"/>
</dbReference>
<keyword evidence="3" id="KW-1185">Reference proteome</keyword>
<evidence type="ECO:0000313" key="2">
    <source>
        <dbReference type="EMBL" id="SAK83732.1"/>
    </source>
</evidence>
<dbReference type="EMBL" id="FCOE02000023">
    <property type="protein sequence ID" value="SAK83732.1"/>
    <property type="molecule type" value="Genomic_DNA"/>
</dbReference>
<dbReference type="AlphaFoldDB" id="A0A158CN39"/>
<dbReference type="PANTHER" id="PTHR43162:SF1">
    <property type="entry name" value="PRESTALK A DIFFERENTIATION PROTEIN A"/>
    <property type="match status" value="1"/>
</dbReference>
<dbReference type="PANTHER" id="PTHR43162">
    <property type="match status" value="1"/>
</dbReference>
<protein>
    <submittedName>
        <fullName evidence="2">NmrA family protein</fullName>
    </submittedName>
</protein>
<dbReference type="Gene3D" id="3.90.25.10">
    <property type="entry name" value="UDP-galactose 4-epimerase, domain 1"/>
    <property type="match status" value="1"/>
</dbReference>
<dbReference type="STRING" id="1777141.AWB80_05538"/>